<feature type="signal peptide" evidence="3">
    <location>
        <begin position="1"/>
        <end position="22"/>
    </location>
</feature>
<name>A0A7W3QQR8_ACTNM</name>
<evidence type="ECO:0000256" key="1">
    <source>
        <dbReference type="ARBA" id="ARBA00008645"/>
    </source>
</evidence>
<dbReference type="PANTHER" id="PTHR22946">
    <property type="entry name" value="DIENELACTONE HYDROLASE DOMAIN-CONTAINING PROTEIN-RELATED"/>
    <property type="match status" value="1"/>
</dbReference>
<dbReference type="EMBL" id="JACJIA010000013">
    <property type="protein sequence ID" value="MBA8955916.1"/>
    <property type="molecule type" value="Genomic_DNA"/>
</dbReference>
<evidence type="ECO:0000256" key="3">
    <source>
        <dbReference type="SAM" id="SignalP"/>
    </source>
</evidence>
<comment type="caution">
    <text evidence="5">The sequence shown here is derived from an EMBL/GenBank/DDBJ whole genome shotgun (WGS) entry which is preliminary data.</text>
</comment>
<keyword evidence="2 5" id="KW-0378">Hydrolase</keyword>
<dbReference type="SUPFAM" id="SSF53474">
    <property type="entry name" value="alpha/beta-Hydrolases"/>
    <property type="match status" value="1"/>
</dbReference>
<dbReference type="Gene3D" id="2.60.120.260">
    <property type="entry name" value="Galactose-binding domain-like"/>
    <property type="match status" value="1"/>
</dbReference>
<dbReference type="InterPro" id="IPR029058">
    <property type="entry name" value="AB_hydrolase_fold"/>
</dbReference>
<evidence type="ECO:0000313" key="5">
    <source>
        <dbReference type="EMBL" id="MBA8955916.1"/>
    </source>
</evidence>
<dbReference type="RefSeq" id="WP_182847856.1">
    <property type="nucleotide sequence ID" value="NZ_JACJIA010000013.1"/>
</dbReference>
<dbReference type="Pfam" id="PF02129">
    <property type="entry name" value="Peptidase_S15"/>
    <property type="match status" value="1"/>
</dbReference>
<dbReference type="AlphaFoldDB" id="A0A7W3QQR8"/>
<dbReference type="InterPro" id="IPR013736">
    <property type="entry name" value="Xaa-Pro_dipept_C"/>
</dbReference>
<dbReference type="Proteomes" id="UP000572680">
    <property type="component" value="Unassembled WGS sequence"/>
</dbReference>
<dbReference type="PANTHER" id="PTHR22946:SF9">
    <property type="entry name" value="POLYKETIDE TRANSFERASE AF380"/>
    <property type="match status" value="1"/>
</dbReference>
<dbReference type="InterPro" id="IPR050261">
    <property type="entry name" value="FrsA_esterase"/>
</dbReference>
<feature type="chain" id="PRO_5031489151" evidence="3">
    <location>
        <begin position="23"/>
        <end position="527"/>
    </location>
</feature>
<dbReference type="SUPFAM" id="SSF49785">
    <property type="entry name" value="Galactose-binding domain-like"/>
    <property type="match status" value="1"/>
</dbReference>
<evidence type="ECO:0000259" key="4">
    <source>
        <dbReference type="SMART" id="SM00939"/>
    </source>
</evidence>
<reference evidence="5 6" key="1">
    <citation type="submission" date="2020-08" db="EMBL/GenBank/DDBJ databases">
        <title>Genomic Encyclopedia of Type Strains, Phase IV (KMG-IV): sequencing the most valuable type-strain genomes for metagenomic binning, comparative biology and taxonomic classification.</title>
        <authorList>
            <person name="Goeker M."/>
        </authorList>
    </citation>
    <scope>NUCLEOTIDE SEQUENCE [LARGE SCALE GENOMIC DNA]</scope>
    <source>
        <strain evidence="5 6">DSM 44197</strain>
    </source>
</reference>
<dbReference type="Gene3D" id="3.40.50.1820">
    <property type="entry name" value="alpha/beta hydrolase"/>
    <property type="match status" value="1"/>
</dbReference>
<dbReference type="SMART" id="SM00939">
    <property type="entry name" value="PepX_C"/>
    <property type="match status" value="1"/>
</dbReference>
<organism evidence="5 6">
    <name type="scientific">Actinomadura namibiensis</name>
    <dbReference type="NCBI Taxonomy" id="182080"/>
    <lineage>
        <taxon>Bacteria</taxon>
        <taxon>Bacillati</taxon>
        <taxon>Actinomycetota</taxon>
        <taxon>Actinomycetes</taxon>
        <taxon>Streptosporangiales</taxon>
        <taxon>Thermomonosporaceae</taxon>
        <taxon>Actinomadura</taxon>
    </lineage>
</organism>
<dbReference type="InterPro" id="IPR008979">
    <property type="entry name" value="Galactose-bd-like_sf"/>
</dbReference>
<evidence type="ECO:0000256" key="2">
    <source>
        <dbReference type="ARBA" id="ARBA00022801"/>
    </source>
</evidence>
<proteinExistence type="inferred from homology"/>
<keyword evidence="6" id="KW-1185">Reference proteome</keyword>
<gene>
    <name evidence="5" type="ORF">HNR61_007598</name>
</gene>
<accession>A0A7W3QQR8</accession>
<keyword evidence="3" id="KW-0732">Signal</keyword>
<dbReference type="Pfam" id="PF08530">
    <property type="entry name" value="PepX_C"/>
    <property type="match status" value="1"/>
</dbReference>
<protein>
    <submittedName>
        <fullName evidence="5">Dienelactone hydrolase</fullName>
    </submittedName>
</protein>
<dbReference type="GO" id="GO:0008239">
    <property type="term" value="F:dipeptidyl-peptidase activity"/>
    <property type="evidence" value="ECO:0007669"/>
    <property type="project" value="InterPro"/>
</dbReference>
<dbReference type="InterPro" id="IPR000383">
    <property type="entry name" value="Xaa-Pro-like_dom"/>
</dbReference>
<comment type="similarity">
    <text evidence="1">Belongs to the AB hydrolase superfamily.</text>
</comment>
<dbReference type="GO" id="GO:0052689">
    <property type="term" value="F:carboxylic ester hydrolase activity"/>
    <property type="evidence" value="ECO:0007669"/>
    <property type="project" value="UniProtKB-ARBA"/>
</dbReference>
<evidence type="ECO:0000313" key="6">
    <source>
        <dbReference type="Proteomes" id="UP000572680"/>
    </source>
</evidence>
<sequence length="527" mass="56390">MFGYRAAAVLALAATAGTAAVAVPPAAVARAGAPYDYREISIPSVDGVRLDGNVFVPRAKGPHPAIVFISSWSLEDHEYIAQAAKFAAKGYIVLSYTARGFFNSGGGIDVAGPKDAADGSRAIDWLLAHTPVDRSRIGFAGISYGSGISQIVAARDRRVSAVVAMDTWGDLVESLYANETRHMGAYTLLALSGRLTGRLSPETERIMNDFGANRNVPELVRWGKVRSPGAYRDRLNARRVPILISNAYGETLFAPNQLLRHFAGLTGPRRLNLSIGDHATAHLTGLLGLDGRTWNDAHRWFDRHLRGVANGIDREPPIASETAWTRRIETYRDVAAMTRRVERLGLGAPGATARGDGTLGALAPAGWARTLRTGRDSGANAGIVIVSGGLQTFGLPNAMPERLVSRRAAAVWSTPVLTATRRLRGVPRLDLTVTPSRRTGTLVSYLYDVDARGTARLITNEAHSLLRGTPGRPHKITVNLQATAYDVPAGHRLMLVLDTRDPIYADAGTPGGALTVRAPSTLDLPLG</sequence>
<feature type="domain" description="Xaa-Pro dipeptidyl-peptidase C-terminal" evidence="4">
    <location>
        <begin position="298"/>
        <end position="523"/>
    </location>
</feature>